<dbReference type="Proteomes" id="UP000523447">
    <property type="component" value="Unassembled WGS sequence"/>
</dbReference>
<evidence type="ECO:0000313" key="3">
    <source>
        <dbReference type="EMBL" id="NKY86661.1"/>
    </source>
</evidence>
<sequence>MSHIDTARPGTARSGAARPQESATVAELVGTASEQLSRLVREEMRLAAAEAQGKAKRLGAGAGLGGAAAVLALAALGAFVAAAILALALVVPAWGAALIVAGALCALAGLFGLAGRANIRKGTPPVPEHAVADVRQDLTMIKERGRR</sequence>
<gene>
    <name evidence="3" type="ORF">HGA07_13585</name>
</gene>
<feature type="region of interest" description="Disordered" evidence="1">
    <location>
        <begin position="1"/>
        <end position="21"/>
    </location>
</feature>
<accession>A0A7X6RI09</accession>
<name>A0A7X6RI09_9NOCA</name>
<feature type="transmembrane region" description="Helical" evidence="2">
    <location>
        <begin position="64"/>
        <end position="87"/>
    </location>
</feature>
<dbReference type="InterPro" id="IPR009937">
    <property type="entry name" value="Phage_holin_3_6"/>
</dbReference>
<evidence type="ECO:0000256" key="2">
    <source>
        <dbReference type="SAM" id="Phobius"/>
    </source>
</evidence>
<protein>
    <submittedName>
        <fullName evidence="3">Phage holin family protein</fullName>
    </submittedName>
</protein>
<keyword evidence="2" id="KW-0812">Transmembrane</keyword>
<comment type="caution">
    <text evidence="3">The sequence shown here is derived from an EMBL/GenBank/DDBJ whole genome shotgun (WGS) entry which is preliminary data.</text>
</comment>
<proteinExistence type="predicted"/>
<evidence type="ECO:0000313" key="4">
    <source>
        <dbReference type="Proteomes" id="UP000523447"/>
    </source>
</evidence>
<keyword evidence="2" id="KW-0472">Membrane</keyword>
<dbReference type="RefSeq" id="WP_083892977.1">
    <property type="nucleotide sequence ID" value="NZ_CAWPHS010000003.1"/>
</dbReference>
<feature type="transmembrane region" description="Helical" evidence="2">
    <location>
        <begin position="93"/>
        <end position="114"/>
    </location>
</feature>
<dbReference type="EMBL" id="JAAXPE010000011">
    <property type="protein sequence ID" value="NKY86661.1"/>
    <property type="molecule type" value="Genomic_DNA"/>
</dbReference>
<dbReference type="Pfam" id="PF07332">
    <property type="entry name" value="Phage_holin_3_6"/>
    <property type="match status" value="1"/>
</dbReference>
<reference evidence="3 4" key="1">
    <citation type="submission" date="2020-04" db="EMBL/GenBank/DDBJ databases">
        <title>MicrobeNet Type strains.</title>
        <authorList>
            <person name="Nicholson A.C."/>
        </authorList>
    </citation>
    <scope>NUCLEOTIDE SEQUENCE [LARGE SCALE GENOMIC DNA]</scope>
    <source>
        <strain evidence="3 4">DSM 44445</strain>
    </source>
</reference>
<keyword evidence="4" id="KW-1185">Reference proteome</keyword>
<dbReference type="AlphaFoldDB" id="A0A7X6RI09"/>
<keyword evidence="2" id="KW-1133">Transmembrane helix</keyword>
<evidence type="ECO:0000256" key="1">
    <source>
        <dbReference type="SAM" id="MobiDB-lite"/>
    </source>
</evidence>
<organism evidence="3 4">
    <name type="scientific">Nocardia veterana</name>
    <dbReference type="NCBI Taxonomy" id="132249"/>
    <lineage>
        <taxon>Bacteria</taxon>
        <taxon>Bacillati</taxon>
        <taxon>Actinomycetota</taxon>
        <taxon>Actinomycetes</taxon>
        <taxon>Mycobacteriales</taxon>
        <taxon>Nocardiaceae</taxon>
        <taxon>Nocardia</taxon>
    </lineage>
</organism>